<keyword evidence="1" id="KW-0805">Transcription regulation</keyword>
<keyword evidence="6" id="KW-1185">Reference proteome</keyword>
<evidence type="ECO:0000256" key="3">
    <source>
        <dbReference type="ARBA" id="ARBA00023163"/>
    </source>
</evidence>
<evidence type="ECO:0000256" key="2">
    <source>
        <dbReference type="ARBA" id="ARBA00023125"/>
    </source>
</evidence>
<dbReference type="Proteomes" id="UP000183376">
    <property type="component" value="Chromosome I"/>
</dbReference>
<dbReference type="InterPro" id="IPR000792">
    <property type="entry name" value="Tscrpt_reg_LuxR_C"/>
</dbReference>
<dbReference type="eggNOG" id="COG2197">
    <property type="taxonomic scope" value="Bacteria"/>
</dbReference>
<proteinExistence type="predicted"/>
<accession>A0A1H0C773</accession>
<name>A0A1H0C773_ALLAB</name>
<evidence type="ECO:0000313" key="5">
    <source>
        <dbReference type="EMBL" id="SDN53693.1"/>
    </source>
</evidence>
<dbReference type="PRINTS" id="PR00038">
    <property type="entry name" value="HTHLUXR"/>
</dbReference>
<keyword evidence="3" id="KW-0804">Transcription</keyword>
<dbReference type="GO" id="GO:0006355">
    <property type="term" value="P:regulation of DNA-templated transcription"/>
    <property type="evidence" value="ECO:0007669"/>
    <property type="project" value="InterPro"/>
</dbReference>
<organism evidence="5 6">
    <name type="scientific">Allokutzneria albata</name>
    <name type="common">Kibdelosporangium albatum</name>
    <dbReference type="NCBI Taxonomy" id="211114"/>
    <lineage>
        <taxon>Bacteria</taxon>
        <taxon>Bacillati</taxon>
        <taxon>Actinomycetota</taxon>
        <taxon>Actinomycetes</taxon>
        <taxon>Pseudonocardiales</taxon>
        <taxon>Pseudonocardiaceae</taxon>
        <taxon>Allokutzneria</taxon>
    </lineage>
</organism>
<dbReference type="PANTHER" id="PTHR44688">
    <property type="entry name" value="DNA-BINDING TRANSCRIPTIONAL ACTIVATOR DEVR_DOSR"/>
    <property type="match status" value="1"/>
</dbReference>
<dbReference type="RefSeq" id="WP_052406691.1">
    <property type="nucleotide sequence ID" value="NZ_JOEF01000001.1"/>
</dbReference>
<protein>
    <submittedName>
        <fullName evidence="5">DNA-binding response regulator, NarL/FixJ family, contains REC and HTH domains</fullName>
    </submittedName>
</protein>
<sequence>MMRVGYITGDRPAASWIYTLNGDLYGLNIVDVWYDAGAALAQPPRSDIDVWLVDHEAIAGHWDAFDRHRERDGRLVPVIVVCASEEHVARTLRRRVNAVLTEPVGAWDVLCAVSAAASGELFISPRMLRQYSQEIIHLLSPSNQRPEEELTERETEVLRLLAEGMSNSRIAAYLHISSATVGTHVLSIRRKLQAANRTEAVVQAYRMGLVTNRSVLEPSAI</sequence>
<dbReference type="Gene3D" id="3.40.50.2300">
    <property type="match status" value="1"/>
</dbReference>
<evidence type="ECO:0000313" key="6">
    <source>
        <dbReference type="Proteomes" id="UP000183376"/>
    </source>
</evidence>
<dbReference type="GO" id="GO:0003677">
    <property type="term" value="F:DNA binding"/>
    <property type="evidence" value="ECO:0007669"/>
    <property type="project" value="UniProtKB-KW"/>
</dbReference>
<feature type="domain" description="HTH luxR-type" evidence="4">
    <location>
        <begin position="143"/>
        <end position="208"/>
    </location>
</feature>
<dbReference type="SMART" id="SM00421">
    <property type="entry name" value="HTH_LUXR"/>
    <property type="match status" value="1"/>
</dbReference>
<dbReference type="PROSITE" id="PS00622">
    <property type="entry name" value="HTH_LUXR_1"/>
    <property type="match status" value="1"/>
</dbReference>
<dbReference type="InterPro" id="IPR011006">
    <property type="entry name" value="CheY-like_superfamily"/>
</dbReference>
<gene>
    <name evidence="5" type="ORF">SAMN04489726_7062</name>
</gene>
<dbReference type="SUPFAM" id="SSF52172">
    <property type="entry name" value="CheY-like"/>
    <property type="match status" value="1"/>
</dbReference>
<dbReference type="EMBL" id="LT629701">
    <property type="protein sequence ID" value="SDN53693.1"/>
    <property type="molecule type" value="Genomic_DNA"/>
</dbReference>
<evidence type="ECO:0000259" key="4">
    <source>
        <dbReference type="PROSITE" id="PS50043"/>
    </source>
</evidence>
<reference evidence="5 6" key="1">
    <citation type="submission" date="2016-10" db="EMBL/GenBank/DDBJ databases">
        <authorList>
            <person name="de Groot N.N."/>
        </authorList>
    </citation>
    <scope>NUCLEOTIDE SEQUENCE [LARGE SCALE GENOMIC DNA]</scope>
    <source>
        <strain evidence="5 6">DSM 44149</strain>
    </source>
</reference>
<evidence type="ECO:0000256" key="1">
    <source>
        <dbReference type="ARBA" id="ARBA00023015"/>
    </source>
</evidence>
<dbReference type="PROSITE" id="PS50043">
    <property type="entry name" value="HTH_LUXR_2"/>
    <property type="match status" value="1"/>
</dbReference>
<dbReference type="STRING" id="211114.SAMN04489726_7062"/>
<dbReference type="AlphaFoldDB" id="A0A1H0C773"/>
<dbReference type="SUPFAM" id="SSF46894">
    <property type="entry name" value="C-terminal effector domain of the bipartite response regulators"/>
    <property type="match status" value="1"/>
</dbReference>
<dbReference type="Pfam" id="PF00196">
    <property type="entry name" value="GerE"/>
    <property type="match status" value="1"/>
</dbReference>
<dbReference type="CDD" id="cd06170">
    <property type="entry name" value="LuxR_C_like"/>
    <property type="match status" value="1"/>
</dbReference>
<dbReference type="InterPro" id="IPR016032">
    <property type="entry name" value="Sig_transdc_resp-reg_C-effctor"/>
</dbReference>
<dbReference type="PANTHER" id="PTHR44688:SF25">
    <property type="entry name" value="HTH LUXR-TYPE DOMAIN-CONTAINING PROTEIN"/>
    <property type="match status" value="1"/>
</dbReference>
<keyword evidence="2 5" id="KW-0238">DNA-binding</keyword>